<dbReference type="Gene3D" id="6.10.340.10">
    <property type="match status" value="1"/>
</dbReference>
<name>A0A9D2B5V7_9GAMM</name>
<accession>A0A9D2B5V7</accession>
<gene>
    <name evidence="12" type="ORF">H9854_10410</name>
</gene>
<dbReference type="InterPro" id="IPR003660">
    <property type="entry name" value="HAMP_dom"/>
</dbReference>
<evidence type="ECO:0000313" key="13">
    <source>
        <dbReference type="Proteomes" id="UP000824248"/>
    </source>
</evidence>
<evidence type="ECO:0000256" key="2">
    <source>
        <dbReference type="ARBA" id="ARBA00022475"/>
    </source>
</evidence>
<evidence type="ECO:0000256" key="1">
    <source>
        <dbReference type="ARBA" id="ARBA00004236"/>
    </source>
</evidence>
<sequence>MKNISIKWSLTAAMALMVLMIGLISGLGFYSNSTSQAALYELAETDTKLANLANRMQVNVLRAQTFLDRYAAHSTQGNPELGLENRDMAATALEVAQARVTEFTEIRVAPDDSRAPYVAEIIEAYNEFANEGLVPLLEAAPFQVQREQERLAEVGARLDADMENFINHSEQRNSAAINRVTALGEQIGAIAIGLLVVALIAALVLRIGMMRAVVTPLRRAVEHFERIADGDLTADIEDRGRNEMGQLYAA</sequence>
<comment type="subcellular location">
    <subcellularLocation>
        <location evidence="1">Cell membrane</location>
    </subcellularLocation>
</comment>
<dbReference type="GO" id="GO:0006935">
    <property type="term" value="P:chemotaxis"/>
    <property type="evidence" value="ECO:0007669"/>
    <property type="project" value="UniProtKB-KW"/>
</dbReference>
<evidence type="ECO:0000313" key="12">
    <source>
        <dbReference type="EMBL" id="HIX62632.1"/>
    </source>
</evidence>
<evidence type="ECO:0000256" key="6">
    <source>
        <dbReference type="ARBA" id="ARBA00022989"/>
    </source>
</evidence>
<dbReference type="Pfam" id="PF00672">
    <property type="entry name" value="HAMP"/>
    <property type="match status" value="1"/>
</dbReference>
<dbReference type="EMBL" id="DXFC01000310">
    <property type="protein sequence ID" value="HIX62632.1"/>
    <property type="molecule type" value="Genomic_DNA"/>
</dbReference>
<dbReference type="InterPro" id="IPR003122">
    <property type="entry name" value="Tar_rcpt_lig-bd"/>
</dbReference>
<reference evidence="12" key="2">
    <citation type="submission" date="2021-04" db="EMBL/GenBank/DDBJ databases">
        <authorList>
            <person name="Gilroy R."/>
        </authorList>
    </citation>
    <scope>NUCLEOTIDE SEQUENCE</scope>
    <source>
        <strain evidence="12">1193</strain>
    </source>
</reference>
<dbReference type="GO" id="GO:0004888">
    <property type="term" value="F:transmembrane signaling receptor activity"/>
    <property type="evidence" value="ECO:0007669"/>
    <property type="project" value="TreeGrafter"/>
</dbReference>
<proteinExistence type="inferred from homology"/>
<keyword evidence="2" id="KW-1003">Cell membrane</keyword>
<keyword evidence="5 10" id="KW-0812">Transmembrane</keyword>
<dbReference type="PANTHER" id="PTHR43531:SF11">
    <property type="entry name" value="METHYL-ACCEPTING CHEMOTAXIS PROTEIN 3"/>
    <property type="match status" value="1"/>
</dbReference>
<reference evidence="12" key="1">
    <citation type="journal article" date="2021" name="PeerJ">
        <title>Extensive microbial diversity within the chicken gut microbiome revealed by metagenomics and culture.</title>
        <authorList>
            <person name="Gilroy R."/>
            <person name="Ravi A."/>
            <person name="Getino M."/>
            <person name="Pursley I."/>
            <person name="Horton D.L."/>
            <person name="Alikhan N.F."/>
            <person name="Baker D."/>
            <person name="Gharbi K."/>
            <person name="Hall N."/>
            <person name="Watson M."/>
            <person name="Adriaenssens E.M."/>
            <person name="Foster-Nyarko E."/>
            <person name="Jarju S."/>
            <person name="Secka A."/>
            <person name="Antonio M."/>
            <person name="Oren A."/>
            <person name="Chaudhuri R.R."/>
            <person name="La Ragione R."/>
            <person name="Hildebrand F."/>
            <person name="Pallen M.J."/>
        </authorList>
    </citation>
    <scope>NUCLEOTIDE SEQUENCE</scope>
    <source>
        <strain evidence="12">1193</strain>
    </source>
</reference>
<keyword evidence="6 10" id="KW-1133">Transmembrane helix</keyword>
<keyword evidence="3" id="KW-0488">Methylation</keyword>
<evidence type="ECO:0000256" key="3">
    <source>
        <dbReference type="ARBA" id="ARBA00022481"/>
    </source>
</evidence>
<dbReference type="CDD" id="cd06225">
    <property type="entry name" value="HAMP"/>
    <property type="match status" value="1"/>
</dbReference>
<organism evidence="12 13">
    <name type="scientific">Candidatus Halomonas stercoripullorum</name>
    <dbReference type="NCBI Taxonomy" id="2838617"/>
    <lineage>
        <taxon>Bacteria</taxon>
        <taxon>Pseudomonadati</taxon>
        <taxon>Pseudomonadota</taxon>
        <taxon>Gammaproteobacteria</taxon>
        <taxon>Oceanospirillales</taxon>
        <taxon>Halomonadaceae</taxon>
        <taxon>Halomonas</taxon>
    </lineage>
</organism>
<dbReference type="SUPFAM" id="SSF158472">
    <property type="entry name" value="HAMP domain-like"/>
    <property type="match status" value="1"/>
</dbReference>
<dbReference type="GO" id="GO:0007165">
    <property type="term" value="P:signal transduction"/>
    <property type="evidence" value="ECO:0007669"/>
    <property type="project" value="UniProtKB-KW"/>
</dbReference>
<evidence type="ECO:0000256" key="9">
    <source>
        <dbReference type="ARBA" id="ARBA00029447"/>
    </source>
</evidence>
<dbReference type="AlphaFoldDB" id="A0A9D2B5V7"/>
<evidence type="ECO:0000259" key="11">
    <source>
        <dbReference type="PROSITE" id="PS50885"/>
    </source>
</evidence>
<evidence type="ECO:0000256" key="5">
    <source>
        <dbReference type="ARBA" id="ARBA00022692"/>
    </source>
</evidence>
<evidence type="ECO:0000256" key="4">
    <source>
        <dbReference type="ARBA" id="ARBA00022500"/>
    </source>
</evidence>
<dbReference type="Proteomes" id="UP000824248">
    <property type="component" value="Unassembled WGS sequence"/>
</dbReference>
<dbReference type="PANTHER" id="PTHR43531">
    <property type="entry name" value="PROTEIN ICFG"/>
    <property type="match status" value="1"/>
</dbReference>
<feature type="transmembrane region" description="Helical" evidence="10">
    <location>
        <begin position="187"/>
        <end position="209"/>
    </location>
</feature>
<evidence type="ECO:0000256" key="10">
    <source>
        <dbReference type="SAM" id="Phobius"/>
    </source>
</evidence>
<dbReference type="GO" id="GO:0005886">
    <property type="term" value="C:plasma membrane"/>
    <property type="evidence" value="ECO:0007669"/>
    <property type="project" value="UniProtKB-SubCell"/>
</dbReference>
<keyword evidence="7 10" id="KW-0472">Membrane</keyword>
<dbReference type="InterPro" id="IPR051310">
    <property type="entry name" value="MCP_chemotaxis"/>
</dbReference>
<protein>
    <submittedName>
        <fullName evidence="12">Tar ligand binding domain-containing protein</fullName>
    </submittedName>
</protein>
<feature type="non-terminal residue" evidence="12">
    <location>
        <position position="250"/>
    </location>
</feature>
<evidence type="ECO:0000256" key="7">
    <source>
        <dbReference type="ARBA" id="ARBA00023136"/>
    </source>
</evidence>
<keyword evidence="4" id="KW-0145">Chemotaxis</keyword>
<evidence type="ECO:0000256" key="8">
    <source>
        <dbReference type="ARBA" id="ARBA00023224"/>
    </source>
</evidence>
<feature type="transmembrane region" description="Helical" evidence="10">
    <location>
        <begin position="12"/>
        <end position="30"/>
    </location>
</feature>
<comment type="similarity">
    <text evidence="9">Belongs to the methyl-accepting chemotaxis (MCP) protein family.</text>
</comment>
<feature type="domain" description="HAMP" evidence="11">
    <location>
        <begin position="211"/>
        <end position="250"/>
    </location>
</feature>
<keyword evidence="8" id="KW-0807">Transducer</keyword>
<dbReference type="PROSITE" id="PS50885">
    <property type="entry name" value="HAMP"/>
    <property type="match status" value="1"/>
</dbReference>
<comment type="caution">
    <text evidence="12">The sequence shown here is derived from an EMBL/GenBank/DDBJ whole genome shotgun (WGS) entry which is preliminary data.</text>
</comment>
<dbReference type="Pfam" id="PF02203">
    <property type="entry name" value="TarH"/>
    <property type="match status" value="1"/>
</dbReference>